<dbReference type="PROSITE" id="PS51007">
    <property type="entry name" value="CYTC"/>
    <property type="match status" value="1"/>
</dbReference>
<protein>
    <submittedName>
        <fullName evidence="7">Mono/diheme cytochrome c family protein</fullName>
    </submittedName>
</protein>
<dbReference type="SUPFAM" id="SSF46626">
    <property type="entry name" value="Cytochrome c"/>
    <property type="match status" value="1"/>
</dbReference>
<gene>
    <name evidence="7" type="ORF">HNQ81_001266</name>
</gene>
<evidence type="ECO:0000256" key="3">
    <source>
        <dbReference type="ARBA" id="ARBA00023004"/>
    </source>
</evidence>
<keyword evidence="1 4" id="KW-0349">Heme</keyword>
<organism evidence="7 8">
    <name type="scientific">Desulfoprunum benzoelyticum</name>
    <dbReference type="NCBI Taxonomy" id="1506996"/>
    <lineage>
        <taxon>Bacteria</taxon>
        <taxon>Pseudomonadati</taxon>
        <taxon>Thermodesulfobacteriota</taxon>
        <taxon>Desulfobulbia</taxon>
        <taxon>Desulfobulbales</taxon>
        <taxon>Desulfobulbaceae</taxon>
        <taxon>Desulfoprunum</taxon>
    </lineage>
</organism>
<dbReference type="Pfam" id="PF13442">
    <property type="entry name" value="Cytochrome_CBB3"/>
    <property type="match status" value="1"/>
</dbReference>
<keyword evidence="5" id="KW-0732">Signal</keyword>
<name>A0A840UPI6_9BACT</name>
<evidence type="ECO:0000256" key="1">
    <source>
        <dbReference type="ARBA" id="ARBA00022617"/>
    </source>
</evidence>
<evidence type="ECO:0000256" key="5">
    <source>
        <dbReference type="SAM" id="SignalP"/>
    </source>
</evidence>
<dbReference type="GO" id="GO:0009055">
    <property type="term" value="F:electron transfer activity"/>
    <property type="evidence" value="ECO:0007669"/>
    <property type="project" value="InterPro"/>
</dbReference>
<feature type="chain" id="PRO_5032728013" evidence="5">
    <location>
        <begin position="30"/>
        <end position="106"/>
    </location>
</feature>
<dbReference type="InterPro" id="IPR036909">
    <property type="entry name" value="Cyt_c-like_dom_sf"/>
</dbReference>
<keyword evidence="3 4" id="KW-0408">Iron</keyword>
<dbReference type="InterPro" id="IPR009056">
    <property type="entry name" value="Cyt_c-like_dom"/>
</dbReference>
<evidence type="ECO:0000313" key="8">
    <source>
        <dbReference type="Proteomes" id="UP000539642"/>
    </source>
</evidence>
<dbReference type="AlphaFoldDB" id="A0A840UPI6"/>
<comment type="caution">
    <text evidence="7">The sequence shown here is derived from an EMBL/GenBank/DDBJ whole genome shotgun (WGS) entry which is preliminary data.</text>
</comment>
<evidence type="ECO:0000313" key="7">
    <source>
        <dbReference type="EMBL" id="MBB5347545.1"/>
    </source>
</evidence>
<proteinExistence type="predicted"/>
<dbReference type="GO" id="GO:0046872">
    <property type="term" value="F:metal ion binding"/>
    <property type="evidence" value="ECO:0007669"/>
    <property type="project" value="UniProtKB-KW"/>
</dbReference>
<evidence type="ECO:0000256" key="4">
    <source>
        <dbReference type="PROSITE-ProRule" id="PRU00433"/>
    </source>
</evidence>
<dbReference type="EMBL" id="JACHEO010000005">
    <property type="protein sequence ID" value="MBB5347545.1"/>
    <property type="molecule type" value="Genomic_DNA"/>
</dbReference>
<dbReference type="Gene3D" id="1.10.760.10">
    <property type="entry name" value="Cytochrome c-like domain"/>
    <property type="match status" value="1"/>
</dbReference>
<sequence>MLNPADVKIPLILLTLFGAAILTACSTPAGDAANGKRWYAMHNCSACHGQNADDGRALAIADLDMGFTRFEAILRKPSSPSMPAFSEEKLPRQDAADIYAWLKSLN</sequence>
<reference evidence="7 8" key="1">
    <citation type="submission" date="2020-08" db="EMBL/GenBank/DDBJ databases">
        <title>Genomic Encyclopedia of Type Strains, Phase IV (KMG-IV): sequencing the most valuable type-strain genomes for metagenomic binning, comparative biology and taxonomic classification.</title>
        <authorList>
            <person name="Goeker M."/>
        </authorList>
    </citation>
    <scope>NUCLEOTIDE SEQUENCE [LARGE SCALE GENOMIC DNA]</scope>
    <source>
        <strain evidence="7 8">DSM 28570</strain>
    </source>
</reference>
<feature type="signal peptide" evidence="5">
    <location>
        <begin position="1"/>
        <end position="29"/>
    </location>
</feature>
<evidence type="ECO:0000256" key="2">
    <source>
        <dbReference type="ARBA" id="ARBA00022723"/>
    </source>
</evidence>
<dbReference type="Proteomes" id="UP000539642">
    <property type="component" value="Unassembled WGS sequence"/>
</dbReference>
<feature type="domain" description="Cytochrome c" evidence="6">
    <location>
        <begin position="30"/>
        <end position="106"/>
    </location>
</feature>
<keyword evidence="8" id="KW-1185">Reference proteome</keyword>
<keyword evidence="2 4" id="KW-0479">Metal-binding</keyword>
<dbReference type="RefSeq" id="WP_183349409.1">
    <property type="nucleotide sequence ID" value="NZ_JACHEO010000005.1"/>
</dbReference>
<accession>A0A840UPI6</accession>
<evidence type="ECO:0000259" key="6">
    <source>
        <dbReference type="PROSITE" id="PS51007"/>
    </source>
</evidence>
<dbReference type="GO" id="GO:0020037">
    <property type="term" value="F:heme binding"/>
    <property type="evidence" value="ECO:0007669"/>
    <property type="project" value="InterPro"/>
</dbReference>